<evidence type="ECO:0000313" key="5">
    <source>
        <dbReference type="Proteomes" id="UP000039324"/>
    </source>
</evidence>
<accession>A0A0G4IUR9</accession>
<dbReference type="Proteomes" id="UP000039324">
    <property type="component" value="Unassembled WGS sequence"/>
</dbReference>
<feature type="transmembrane region" description="Helical" evidence="2">
    <location>
        <begin position="252"/>
        <end position="278"/>
    </location>
</feature>
<organism evidence="4 5">
    <name type="scientific">Plasmodiophora brassicae</name>
    <name type="common">Clubroot disease agent</name>
    <dbReference type="NCBI Taxonomy" id="37360"/>
    <lineage>
        <taxon>Eukaryota</taxon>
        <taxon>Sar</taxon>
        <taxon>Rhizaria</taxon>
        <taxon>Endomyxa</taxon>
        <taxon>Phytomyxea</taxon>
        <taxon>Plasmodiophorida</taxon>
        <taxon>Plasmodiophoridae</taxon>
        <taxon>Plasmodiophora</taxon>
    </lineage>
</organism>
<keyword evidence="2" id="KW-0812">Transmembrane</keyword>
<reference evidence="4 5" key="1">
    <citation type="submission" date="2015-02" db="EMBL/GenBank/DDBJ databases">
        <authorList>
            <person name="Chooi Y.-H."/>
        </authorList>
    </citation>
    <scope>NUCLEOTIDE SEQUENCE [LARGE SCALE GENOMIC DNA]</scope>
    <source>
        <strain evidence="4">E3</strain>
    </source>
</reference>
<dbReference type="AlphaFoldDB" id="A0A0G4IUR9"/>
<feature type="transmembrane region" description="Helical" evidence="2">
    <location>
        <begin position="416"/>
        <end position="441"/>
    </location>
</feature>
<keyword evidence="3" id="KW-0732">Signal</keyword>
<feature type="region of interest" description="Disordered" evidence="1">
    <location>
        <begin position="472"/>
        <end position="492"/>
    </location>
</feature>
<evidence type="ECO:0000313" key="4">
    <source>
        <dbReference type="EMBL" id="CEO98841.1"/>
    </source>
</evidence>
<feature type="chain" id="PRO_5005193244" evidence="3">
    <location>
        <begin position="19"/>
        <end position="492"/>
    </location>
</feature>
<keyword evidence="2" id="KW-1133">Transmembrane helix</keyword>
<sequence length="492" mass="54739">MLMFIVCVVCSLRKFDSAMVIVEPVDSPFAGIHMRSVPFNRYLGPQPVGIDHLDVINVTADFLAVNGDCQCGGSGGIPDDVRGRIVLFTSTPLVGCSDTHSYVLLQEKGAAAWINIFPHGYDVSNPISFYYKDREQPGPVNNNMLFVAVEEPAGTGVSLNDYLISGGNYRQQTRVVISIQPDVSDWDDFYHQWYVQVPFRWIPTTIFAFAFVNSARFLYTHLQQINAEFIKHFPIPSMQTRQRRLKFTRTHLSIVHMILAIELVTTFALCAFIAIGGWQSNDILPHEMAFFFITGLSGWGFTCDVLSTVLWTNIIKETPRLGRDSWFGRFLEGHPLTKVALCVLPAVLDTGSCLATALYINIPYTWKVIPLVTTFMQLAVGVQFLVQAVRFQKHARQHAKSNGSDALDKLLQRLNVWTLCLALSMIAFVSFGPIAATTFLYTHVGWVLFWSGAGSARALTSLCRVMLAQPPPARGSAPVVPLPTTGNRSLPR</sequence>
<protein>
    <submittedName>
        <fullName evidence="4">Uncharacterized protein</fullName>
    </submittedName>
</protein>
<evidence type="ECO:0000256" key="1">
    <source>
        <dbReference type="SAM" id="MobiDB-lite"/>
    </source>
</evidence>
<name>A0A0G4IUR9_PLABS</name>
<proteinExistence type="predicted"/>
<gene>
    <name evidence="4" type="ORF">PBRA_006955</name>
</gene>
<dbReference type="EMBL" id="CDSF01000087">
    <property type="protein sequence ID" value="CEO98841.1"/>
    <property type="molecule type" value="Genomic_DNA"/>
</dbReference>
<keyword evidence="5" id="KW-1185">Reference proteome</keyword>
<evidence type="ECO:0000256" key="3">
    <source>
        <dbReference type="SAM" id="SignalP"/>
    </source>
</evidence>
<feature type="signal peptide" evidence="3">
    <location>
        <begin position="1"/>
        <end position="18"/>
    </location>
</feature>
<evidence type="ECO:0000256" key="2">
    <source>
        <dbReference type="SAM" id="Phobius"/>
    </source>
</evidence>
<feature type="transmembrane region" description="Helical" evidence="2">
    <location>
        <begin position="201"/>
        <end position="219"/>
    </location>
</feature>
<keyword evidence="2" id="KW-0472">Membrane</keyword>
<feature type="transmembrane region" description="Helical" evidence="2">
    <location>
        <begin position="290"/>
        <end position="315"/>
    </location>
</feature>